<feature type="domain" description="Glycoside hydrolase family 5" evidence="8">
    <location>
        <begin position="78"/>
        <end position="320"/>
    </location>
</feature>
<dbReference type="GO" id="GO:0009986">
    <property type="term" value="C:cell surface"/>
    <property type="evidence" value="ECO:0007669"/>
    <property type="project" value="TreeGrafter"/>
</dbReference>
<dbReference type="OrthoDB" id="4771662at2"/>
<dbReference type="Proteomes" id="UP000219440">
    <property type="component" value="Unassembled WGS sequence"/>
</dbReference>
<accession>A0A2C8YJ30</accession>
<evidence type="ECO:0000259" key="8">
    <source>
        <dbReference type="Pfam" id="PF00150"/>
    </source>
</evidence>
<dbReference type="GO" id="GO:0008422">
    <property type="term" value="F:beta-glucosidase activity"/>
    <property type="evidence" value="ECO:0007669"/>
    <property type="project" value="TreeGrafter"/>
</dbReference>
<evidence type="ECO:0000256" key="7">
    <source>
        <dbReference type="RuleBase" id="RU361153"/>
    </source>
</evidence>
<protein>
    <submittedName>
        <fullName evidence="9">Cellulase (Glycosyl hydrolase family 5)</fullName>
    </submittedName>
</protein>
<dbReference type="Gene3D" id="3.20.20.80">
    <property type="entry name" value="Glycosidases"/>
    <property type="match status" value="1"/>
</dbReference>
<proteinExistence type="inferred from homology"/>
<dbReference type="InterPro" id="IPR001547">
    <property type="entry name" value="Glyco_hydro_5"/>
</dbReference>
<dbReference type="GO" id="GO:0030245">
    <property type="term" value="P:cellulose catabolic process"/>
    <property type="evidence" value="ECO:0007669"/>
    <property type="project" value="UniProtKB-KW"/>
</dbReference>
<evidence type="ECO:0000313" key="9">
    <source>
        <dbReference type="EMBL" id="SOE50411.1"/>
    </source>
</evidence>
<dbReference type="InterPro" id="IPR017853">
    <property type="entry name" value="GH"/>
</dbReference>
<keyword evidence="10" id="KW-1185">Reference proteome</keyword>
<reference evidence="9 10" key="1">
    <citation type="submission" date="2017-09" db="EMBL/GenBank/DDBJ databases">
        <authorList>
            <person name="Ehlers B."/>
            <person name="Leendertz F.H."/>
        </authorList>
    </citation>
    <scope>NUCLEOTIDE SEQUENCE [LARGE SCALE GENOMIC DNA]</scope>
    <source>
        <strain evidence="9 10">CGMCC 1.05381</strain>
    </source>
</reference>
<organism evidence="9 10">
    <name type="scientific">Salinibacterium xinjiangense</name>
    <dbReference type="NCBI Taxonomy" id="386302"/>
    <lineage>
        <taxon>Bacteria</taxon>
        <taxon>Bacillati</taxon>
        <taxon>Actinomycetota</taxon>
        <taxon>Actinomycetes</taxon>
        <taxon>Micrococcales</taxon>
        <taxon>Microbacteriaceae</taxon>
        <taxon>Salinibacterium</taxon>
    </lineage>
</organism>
<comment type="similarity">
    <text evidence="1 7">Belongs to the glycosyl hydrolase 5 (cellulase A) family.</text>
</comment>
<evidence type="ECO:0000313" key="10">
    <source>
        <dbReference type="Proteomes" id="UP000219440"/>
    </source>
</evidence>
<evidence type="ECO:0000256" key="6">
    <source>
        <dbReference type="ARBA" id="ARBA00023326"/>
    </source>
</evidence>
<evidence type="ECO:0000256" key="1">
    <source>
        <dbReference type="ARBA" id="ARBA00005641"/>
    </source>
</evidence>
<dbReference type="PANTHER" id="PTHR31297">
    <property type="entry name" value="GLUCAN ENDO-1,6-BETA-GLUCOSIDASE B"/>
    <property type="match status" value="1"/>
</dbReference>
<dbReference type="EMBL" id="OCST01000001">
    <property type="protein sequence ID" value="SOE50411.1"/>
    <property type="molecule type" value="Genomic_DNA"/>
</dbReference>
<evidence type="ECO:0000256" key="4">
    <source>
        <dbReference type="ARBA" id="ARBA00023277"/>
    </source>
</evidence>
<evidence type="ECO:0000256" key="5">
    <source>
        <dbReference type="ARBA" id="ARBA00023295"/>
    </source>
</evidence>
<dbReference type="GO" id="GO:0005576">
    <property type="term" value="C:extracellular region"/>
    <property type="evidence" value="ECO:0007669"/>
    <property type="project" value="TreeGrafter"/>
</dbReference>
<dbReference type="AlphaFoldDB" id="A0A2C8YJ30"/>
<keyword evidence="5 7" id="KW-0326">Glycosidase</keyword>
<dbReference type="Pfam" id="PF00150">
    <property type="entry name" value="Cellulase"/>
    <property type="match status" value="1"/>
</dbReference>
<keyword evidence="4" id="KW-0119">Carbohydrate metabolism</keyword>
<dbReference type="InterPro" id="IPR050386">
    <property type="entry name" value="Glycosyl_hydrolase_5"/>
</dbReference>
<evidence type="ECO:0000256" key="3">
    <source>
        <dbReference type="ARBA" id="ARBA00023001"/>
    </source>
</evidence>
<sequence length="513" mass="58600">MSSMQFPARPADFAGFIHRSGTDLVDGHGTALLLRGMGIGNWTLPEGYMWKFGPGAESPREIEALTQRLLGENSANFWAGFRANFFNESDVQRIAESGFDHVRLPINSRLLIDDAGTPLEAGFAMIDDVIRWCRTHRLWVLLDLHGAPGGQTGTNIDDSPNNKPELFMDARYRHLTLTLWGEIARRYADETVVMGYDLLNEPIPNEWTELYNPDLVLLYQELTRVIREVDRNHLIMYEGSHWATNWQIFDEVWDDNSCLQFHKYWSPPDTATIQKFLDSREALGLPIYMGEGGENNLEWLYTAWRLYEGNNIGWNFWPWKKIDTATSPTSIRLPARWHQLVEHVAGGPAPINAQSIFDELLENMKLENCQWQPEVIQAITAVEPHEIPAWGFGFRGRGESFETSRATPLAAMRDTEAVTIRYAEPATRDGHWFEHTDGRDYSESERMVVDLVEGDWLEFELSRPVDVTRVTVDDAPPSVMIEPSERGFRVTALSAVTVARLRIDQQQTDLNMT</sequence>
<dbReference type="SUPFAM" id="SSF51445">
    <property type="entry name" value="(Trans)glycosidases"/>
    <property type="match status" value="1"/>
</dbReference>
<evidence type="ECO:0000256" key="2">
    <source>
        <dbReference type="ARBA" id="ARBA00022801"/>
    </source>
</evidence>
<dbReference type="PANTHER" id="PTHR31297:SF41">
    <property type="entry name" value="ENDOGLUCANASE, PUTATIVE (AFU_ORTHOLOGUE AFUA_5G01830)-RELATED"/>
    <property type="match status" value="1"/>
</dbReference>
<name>A0A2C8YJ30_9MICO</name>
<keyword evidence="3" id="KW-0136">Cellulose degradation</keyword>
<keyword evidence="2 7" id="KW-0378">Hydrolase</keyword>
<gene>
    <name evidence="9" type="ORF">SAMN06296378_0369</name>
</gene>
<keyword evidence="6" id="KW-0624">Polysaccharide degradation</keyword>